<dbReference type="InterPro" id="IPR010255">
    <property type="entry name" value="Haem_peroxidase_sf"/>
</dbReference>
<dbReference type="PROSITE" id="PS00436">
    <property type="entry name" value="PEROXIDASE_2"/>
    <property type="match status" value="1"/>
</dbReference>
<feature type="binding site" evidence="16">
    <location>
        <position position="89"/>
    </location>
    <ligand>
        <name>Ca(2+)</name>
        <dbReference type="ChEBI" id="CHEBI:29108"/>
        <label>1</label>
    </ligand>
</feature>
<evidence type="ECO:0000256" key="5">
    <source>
        <dbReference type="ARBA" id="ARBA00022559"/>
    </source>
</evidence>
<dbReference type="Proteomes" id="UP001419268">
    <property type="component" value="Unassembled WGS sequence"/>
</dbReference>
<organism evidence="21 22">
    <name type="scientific">Stephania cephalantha</name>
    <dbReference type="NCBI Taxonomy" id="152367"/>
    <lineage>
        <taxon>Eukaryota</taxon>
        <taxon>Viridiplantae</taxon>
        <taxon>Streptophyta</taxon>
        <taxon>Embryophyta</taxon>
        <taxon>Tracheophyta</taxon>
        <taxon>Spermatophyta</taxon>
        <taxon>Magnoliopsida</taxon>
        <taxon>Ranunculales</taxon>
        <taxon>Menispermaceae</taxon>
        <taxon>Menispermoideae</taxon>
        <taxon>Cissampelideae</taxon>
        <taxon>Stephania</taxon>
    </lineage>
</organism>
<protein>
    <recommendedName>
        <fullName evidence="4 19">Peroxidase</fullName>
        <ecNumber evidence="4 19">1.11.1.7</ecNumber>
    </recommendedName>
</protein>
<dbReference type="GO" id="GO:0140825">
    <property type="term" value="F:lactoperoxidase activity"/>
    <property type="evidence" value="ECO:0007669"/>
    <property type="project" value="UniProtKB-EC"/>
</dbReference>
<keyword evidence="8 19" id="KW-0732">Signal</keyword>
<sequence>MGMAFSPKAFHPLILLLFSLVLVSHLSNAQTNLPIVPGLSWSFYNTSCPRVEAIIKNRLTQIFQNDSAQAAGLLRLHFHDCFVQGCDGSVLLDGSASGPSEKNAPPNLSLRARSFTIINELRDLVQTNCGRVVSCSDIVAIAARDSVAWSGGPNYSVPLGRRDGLTFATQNETLRNLPPPTSSAGQLIAALASNQNLSATDLVALSGGHTIGFSSCFSFRNRLFPTQDFTMNLTLADSLRGVCPTNTSTNFTFLDPRTPRRFDNQYYVNLVNREGLFTSDQDLFTDVRTSNIVNRFAANQSLFFEEFVRSMVKMGQLRVLTGSQGEIRGNCSARNNAARPLDYLAGVVGEHGGGSSASF</sequence>
<comment type="similarity">
    <text evidence="3">Belongs to the peroxidase family. Ascorbate peroxidase subfamily.</text>
</comment>
<dbReference type="FunFam" id="1.10.520.10:FF:000009">
    <property type="entry name" value="Peroxidase"/>
    <property type="match status" value="1"/>
</dbReference>
<feature type="signal peptide" evidence="19">
    <location>
        <begin position="1"/>
        <end position="29"/>
    </location>
</feature>
<accession>A0AAP0I9K0</accession>
<dbReference type="PROSITE" id="PS50873">
    <property type="entry name" value="PEROXIDASE_4"/>
    <property type="match status" value="1"/>
</dbReference>
<evidence type="ECO:0000256" key="2">
    <source>
        <dbReference type="ARBA" id="ARBA00004613"/>
    </source>
</evidence>
<feature type="binding site" evidence="16">
    <location>
        <position position="87"/>
    </location>
    <ligand>
        <name>Ca(2+)</name>
        <dbReference type="ChEBI" id="CHEBI:29108"/>
        <label>1</label>
    </ligand>
</feature>
<dbReference type="GO" id="GO:0005576">
    <property type="term" value="C:extracellular region"/>
    <property type="evidence" value="ECO:0007669"/>
    <property type="project" value="UniProtKB-SubCell"/>
</dbReference>
<evidence type="ECO:0000256" key="4">
    <source>
        <dbReference type="ARBA" id="ARBA00012313"/>
    </source>
</evidence>
<evidence type="ECO:0000313" key="21">
    <source>
        <dbReference type="EMBL" id="KAK9111185.1"/>
    </source>
</evidence>
<feature type="chain" id="PRO_5042669627" description="Peroxidase" evidence="19">
    <location>
        <begin position="30"/>
        <end position="359"/>
    </location>
</feature>
<feature type="active site" description="Proton acceptor" evidence="14">
    <location>
        <position position="79"/>
    </location>
</feature>
<evidence type="ECO:0000259" key="20">
    <source>
        <dbReference type="PROSITE" id="PS50873"/>
    </source>
</evidence>
<dbReference type="GO" id="GO:0020037">
    <property type="term" value="F:heme binding"/>
    <property type="evidence" value="ECO:0007669"/>
    <property type="project" value="UniProtKB-UniRule"/>
</dbReference>
<dbReference type="GO" id="GO:0006979">
    <property type="term" value="P:response to oxidative stress"/>
    <property type="evidence" value="ECO:0007669"/>
    <property type="project" value="UniProtKB-UniRule"/>
</dbReference>
<keyword evidence="22" id="KW-1185">Reference proteome</keyword>
<comment type="catalytic activity">
    <reaction evidence="1 19">
        <text>2 a phenolic donor + H2O2 = 2 a phenolic radical donor + 2 H2O</text>
        <dbReference type="Rhea" id="RHEA:56136"/>
        <dbReference type="ChEBI" id="CHEBI:15377"/>
        <dbReference type="ChEBI" id="CHEBI:16240"/>
        <dbReference type="ChEBI" id="CHEBI:139520"/>
        <dbReference type="ChEBI" id="CHEBI:139521"/>
        <dbReference type="EC" id="1.11.1.7"/>
    </reaction>
</comment>
<dbReference type="InterPro" id="IPR002016">
    <property type="entry name" value="Haem_peroxidase"/>
</dbReference>
<feature type="disulfide bond" evidence="18">
    <location>
        <begin position="216"/>
        <end position="243"/>
    </location>
</feature>
<comment type="similarity">
    <text evidence="19">Belongs to the peroxidase family. Classical plant (class III) peroxidase subfamily.</text>
</comment>
<comment type="caution">
    <text evidence="21">The sequence shown here is derived from an EMBL/GenBank/DDBJ whole genome shotgun (WGS) entry which is preliminary data.</text>
</comment>
<feature type="binding site" evidence="16">
    <location>
        <position position="101"/>
    </location>
    <ligand>
        <name>Ca(2+)</name>
        <dbReference type="ChEBI" id="CHEBI:29108"/>
        <label>1</label>
    </ligand>
</feature>
<feature type="binding site" evidence="16">
    <location>
        <position position="210"/>
    </location>
    <ligand>
        <name>Ca(2+)</name>
        <dbReference type="ChEBI" id="CHEBI:29108"/>
        <label>2</label>
    </ligand>
</feature>
<dbReference type="PANTHER" id="PTHR31517:SF48">
    <property type="entry name" value="PEROXIDASE 16-RELATED"/>
    <property type="match status" value="1"/>
</dbReference>
<feature type="disulfide bond" evidence="18">
    <location>
        <begin position="48"/>
        <end position="129"/>
    </location>
</feature>
<name>A0AAP0I9K0_9MAGN</name>
<evidence type="ECO:0000256" key="10">
    <source>
        <dbReference type="ARBA" id="ARBA00023002"/>
    </source>
</evidence>
<dbReference type="PRINTS" id="PR00461">
    <property type="entry name" value="PLPEROXIDASE"/>
</dbReference>
<evidence type="ECO:0000256" key="17">
    <source>
        <dbReference type="PIRSR" id="PIRSR600823-4"/>
    </source>
</evidence>
<comment type="function">
    <text evidence="19">Removal of H(2)O(2), oxidation of toxic reductants, biosynthesis and degradation of lignin, suberization, auxin catabolism, response to environmental stresses such as wounding, pathogen attack and oxidative stress.</text>
</comment>
<keyword evidence="19" id="KW-0964">Secreted</keyword>
<dbReference type="EC" id="1.11.1.7" evidence="4 19"/>
<evidence type="ECO:0000256" key="13">
    <source>
        <dbReference type="ARBA" id="ARBA00023180"/>
    </source>
</evidence>
<evidence type="ECO:0000256" key="18">
    <source>
        <dbReference type="PIRSR" id="PIRSR600823-5"/>
    </source>
</evidence>
<dbReference type="Gene3D" id="1.10.520.10">
    <property type="match status" value="1"/>
</dbReference>
<evidence type="ECO:0000256" key="11">
    <source>
        <dbReference type="ARBA" id="ARBA00023004"/>
    </source>
</evidence>
<feature type="binding site" evidence="16">
    <location>
        <position position="83"/>
    </location>
    <ligand>
        <name>Ca(2+)</name>
        <dbReference type="ChEBI" id="CHEBI:29108"/>
        <label>1</label>
    </ligand>
</feature>
<dbReference type="GO" id="GO:0042744">
    <property type="term" value="P:hydrogen peroxide catabolic process"/>
    <property type="evidence" value="ECO:0007669"/>
    <property type="project" value="UniProtKB-KW"/>
</dbReference>
<keyword evidence="11 16" id="KW-0408">Iron</keyword>
<evidence type="ECO:0000256" key="1">
    <source>
        <dbReference type="ARBA" id="ARBA00000189"/>
    </source>
</evidence>
<dbReference type="SUPFAM" id="SSF48113">
    <property type="entry name" value="Heme-dependent peroxidases"/>
    <property type="match status" value="1"/>
</dbReference>
<dbReference type="PANTHER" id="PTHR31517">
    <property type="match status" value="1"/>
</dbReference>
<evidence type="ECO:0000256" key="19">
    <source>
        <dbReference type="RuleBase" id="RU362060"/>
    </source>
</evidence>
<dbReference type="Gene3D" id="1.10.420.10">
    <property type="entry name" value="Peroxidase, domain 2"/>
    <property type="match status" value="1"/>
</dbReference>
<evidence type="ECO:0000256" key="8">
    <source>
        <dbReference type="ARBA" id="ARBA00022729"/>
    </source>
</evidence>
<dbReference type="GO" id="GO:0046872">
    <property type="term" value="F:metal ion binding"/>
    <property type="evidence" value="ECO:0007669"/>
    <property type="project" value="UniProtKB-UniRule"/>
</dbReference>
<reference evidence="21 22" key="1">
    <citation type="submission" date="2024-01" db="EMBL/GenBank/DDBJ databases">
        <title>Genome assemblies of Stephania.</title>
        <authorList>
            <person name="Yang L."/>
        </authorList>
    </citation>
    <scope>NUCLEOTIDE SEQUENCE [LARGE SCALE GENOMIC DNA]</scope>
    <source>
        <strain evidence="21">JXDWG</strain>
        <tissue evidence="21">Leaf</tissue>
    </source>
</reference>
<dbReference type="CDD" id="cd00693">
    <property type="entry name" value="secretory_peroxidase"/>
    <property type="match status" value="1"/>
</dbReference>
<dbReference type="AlphaFoldDB" id="A0AAP0I9K0"/>
<evidence type="ECO:0000256" key="14">
    <source>
        <dbReference type="PIRSR" id="PIRSR600823-1"/>
    </source>
</evidence>
<comment type="cofactor">
    <cofactor evidence="16 19">
        <name>Ca(2+)</name>
        <dbReference type="ChEBI" id="CHEBI:29108"/>
    </cofactor>
    <text evidence="16 19">Binds 2 calcium ions per subunit.</text>
</comment>
<keyword evidence="7 16" id="KW-0479">Metal-binding</keyword>
<evidence type="ECO:0000256" key="3">
    <source>
        <dbReference type="ARBA" id="ARBA00006873"/>
    </source>
</evidence>
<dbReference type="PRINTS" id="PR00458">
    <property type="entry name" value="PEROXIDASE"/>
</dbReference>
<keyword evidence="10 19" id="KW-0560">Oxidoreductase</keyword>
<feature type="disulfide bond" evidence="18">
    <location>
        <begin position="135"/>
        <end position="331"/>
    </location>
</feature>
<feature type="binding site" evidence="16">
    <location>
        <position position="255"/>
    </location>
    <ligand>
        <name>Ca(2+)</name>
        <dbReference type="ChEBI" id="CHEBI:29108"/>
        <label>2</label>
    </ligand>
</feature>
<evidence type="ECO:0000256" key="16">
    <source>
        <dbReference type="PIRSR" id="PIRSR600823-3"/>
    </source>
</evidence>
<feature type="binding site" description="axial binding residue" evidence="16">
    <location>
        <position position="209"/>
    </location>
    <ligand>
        <name>heme b</name>
        <dbReference type="ChEBI" id="CHEBI:60344"/>
    </ligand>
    <ligandPart>
        <name>Fe</name>
        <dbReference type="ChEBI" id="CHEBI:18248"/>
    </ligandPart>
</feature>
<proteinExistence type="inferred from homology"/>
<dbReference type="Pfam" id="PF00141">
    <property type="entry name" value="peroxidase"/>
    <property type="match status" value="1"/>
</dbReference>
<feature type="disulfide bond" evidence="18">
    <location>
        <begin position="81"/>
        <end position="86"/>
    </location>
</feature>
<evidence type="ECO:0000313" key="22">
    <source>
        <dbReference type="Proteomes" id="UP001419268"/>
    </source>
</evidence>
<keyword evidence="5 19" id="KW-0575">Peroxidase</keyword>
<gene>
    <name evidence="21" type="ORF">Scep_018704</name>
</gene>
<dbReference type="InterPro" id="IPR000823">
    <property type="entry name" value="Peroxidase_pln"/>
</dbReference>
<keyword evidence="6 19" id="KW-0349">Heme</keyword>
<dbReference type="InterPro" id="IPR033905">
    <property type="entry name" value="Secretory_peroxidase"/>
</dbReference>
<keyword evidence="12 18" id="KW-1015">Disulfide bond</keyword>
<evidence type="ECO:0000256" key="15">
    <source>
        <dbReference type="PIRSR" id="PIRSR600823-2"/>
    </source>
</evidence>
<comment type="subcellular location">
    <subcellularLocation>
        <location evidence="2 19">Secreted</location>
    </subcellularLocation>
</comment>
<keyword evidence="9 16" id="KW-0106">Calcium</keyword>
<comment type="cofactor">
    <cofactor evidence="16 19">
        <name>heme b</name>
        <dbReference type="ChEBI" id="CHEBI:60344"/>
    </cofactor>
    <text evidence="16 19">Binds 1 heme b (iron(II)-protoporphyrin IX) group per subunit.</text>
</comment>
<evidence type="ECO:0000256" key="6">
    <source>
        <dbReference type="ARBA" id="ARBA00022617"/>
    </source>
</evidence>
<dbReference type="EMBL" id="JBBNAG010000008">
    <property type="protein sequence ID" value="KAK9111185.1"/>
    <property type="molecule type" value="Genomic_DNA"/>
</dbReference>
<dbReference type="FunFam" id="1.10.420.10:FF:000006">
    <property type="entry name" value="Peroxidase"/>
    <property type="match status" value="1"/>
</dbReference>
<keyword evidence="13" id="KW-0325">Glycoprotein</keyword>
<feature type="binding site" evidence="15">
    <location>
        <position position="178"/>
    </location>
    <ligand>
        <name>substrate</name>
    </ligand>
</feature>
<dbReference type="InterPro" id="IPR019794">
    <property type="entry name" value="Peroxidases_AS"/>
</dbReference>
<feature type="binding site" evidence="16">
    <location>
        <position position="258"/>
    </location>
    <ligand>
        <name>Ca(2+)</name>
        <dbReference type="ChEBI" id="CHEBI:29108"/>
        <label>2</label>
    </ligand>
</feature>
<evidence type="ECO:0000256" key="12">
    <source>
        <dbReference type="ARBA" id="ARBA00023157"/>
    </source>
</evidence>
<feature type="binding site" evidence="16">
    <location>
        <position position="85"/>
    </location>
    <ligand>
        <name>Ca(2+)</name>
        <dbReference type="ChEBI" id="CHEBI:29108"/>
        <label>1</label>
    </ligand>
</feature>
<feature type="domain" description="Plant heme peroxidase family profile" evidence="20">
    <location>
        <begin position="38"/>
        <end position="335"/>
    </location>
</feature>
<feature type="binding site" evidence="16">
    <location>
        <position position="263"/>
    </location>
    <ligand>
        <name>Ca(2+)</name>
        <dbReference type="ChEBI" id="CHEBI:29108"/>
        <label>2</label>
    </ligand>
</feature>
<evidence type="ECO:0000256" key="7">
    <source>
        <dbReference type="ARBA" id="ARBA00022723"/>
    </source>
</evidence>
<evidence type="ECO:0000256" key="9">
    <source>
        <dbReference type="ARBA" id="ARBA00022837"/>
    </source>
</evidence>
<dbReference type="InterPro" id="IPR019793">
    <property type="entry name" value="Peroxidases_heam-ligand_BS"/>
</dbReference>
<dbReference type="PROSITE" id="PS00435">
    <property type="entry name" value="PEROXIDASE_1"/>
    <property type="match status" value="1"/>
</dbReference>
<keyword evidence="19" id="KW-0376">Hydrogen peroxide</keyword>
<feature type="binding site" evidence="16">
    <location>
        <position position="80"/>
    </location>
    <ligand>
        <name>Ca(2+)</name>
        <dbReference type="ChEBI" id="CHEBI:29108"/>
        <label>1</label>
    </ligand>
</feature>
<feature type="site" description="Transition state stabilizer" evidence="17">
    <location>
        <position position="75"/>
    </location>
</feature>